<keyword evidence="2" id="KW-1185">Reference proteome</keyword>
<dbReference type="AlphaFoldDB" id="A0A2S9WVJ4"/>
<dbReference type="Proteomes" id="UP000239532">
    <property type="component" value="Unassembled WGS sequence"/>
</dbReference>
<evidence type="ECO:0000313" key="2">
    <source>
        <dbReference type="Proteomes" id="UP000239532"/>
    </source>
</evidence>
<accession>A0A2S9WVJ4</accession>
<evidence type="ECO:0000313" key="1">
    <source>
        <dbReference type="EMBL" id="PRP67396.1"/>
    </source>
</evidence>
<dbReference type="EMBL" id="MQUC01000003">
    <property type="protein sequence ID" value="PRP67396.1"/>
    <property type="molecule type" value="Genomic_DNA"/>
</dbReference>
<sequence length="109" mass="11777">MLLGSNALALASTVTVSPIIVASEQGAGESLSDNNHYQHLLGDIEKSVESSTLSTFLRSFPNPIFLEPTNGKSSLGLDCAILGSYLIYASRIELRLDSHRIGFPFHLFP</sequence>
<gene>
    <name evidence="1" type="ORF">BST86_09975</name>
</gene>
<comment type="caution">
    <text evidence="1">The sequence shown here is derived from an EMBL/GenBank/DDBJ whole genome shotgun (WGS) entry which is preliminary data.</text>
</comment>
<organism evidence="1 2">
    <name type="scientific">Nonlabens agnitus</name>
    <dbReference type="NCBI Taxonomy" id="870484"/>
    <lineage>
        <taxon>Bacteria</taxon>
        <taxon>Pseudomonadati</taxon>
        <taxon>Bacteroidota</taxon>
        <taxon>Flavobacteriia</taxon>
        <taxon>Flavobacteriales</taxon>
        <taxon>Flavobacteriaceae</taxon>
        <taxon>Nonlabens</taxon>
    </lineage>
</organism>
<proteinExistence type="predicted"/>
<reference evidence="1 2" key="1">
    <citation type="submission" date="2016-11" db="EMBL/GenBank/DDBJ databases">
        <title>Trade-off between light-utilization and light-protection in marine flavobacteria.</title>
        <authorList>
            <person name="Kumagai Y."/>
        </authorList>
    </citation>
    <scope>NUCLEOTIDE SEQUENCE [LARGE SCALE GENOMIC DNA]</scope>
    <source>
        <strain evidence="1 2">JCM 17109</strain>
    </source>
</reference>
<protein>
    <submittedName>
        <fullName evidence="1">Uncharacterized protein</fullName>
    </submittedName>
</protein>
<name>A0A2S9WVJ4_9FLAO</name>